<proteinExistence type="predicted"/>
<reference evidence="2 3" key="1">
    <citation type="journal article" date="2024" name="BMC Genomics">
        <title>Genome assembly of redclaw crayfish (Cherax quadricarinatus) provides insights into its immune adaptation and hypoxia tolerance.</title>
        <authorList>
            <person name="Liu Z."/>
            <person name="Zheng J."/>
            <person name="Li H."/>
            <person name="Fang K."/>
            <person name="Wang S."/>
            <person name="He J."/>
            <person name="Zhou D."/>
            <person name="Weng S."/>
            <person name="Chi M."/>
            <person name="Gu Z."/>
            <person name="He J."/>
            <person name="Li F."/>
            <person name="Wang M."/>
        </authorList>
    </citation>
    <scope>NUCLEOTIDE SEQUENCE [LARGE SCALE GENOMIC DNA]</scope>
    <source>
        <strain evidence="2">ZL_2023a</strain>
    </source>
</reference>
<dbReference type="GO" id="GO:0097352">
    <property type="term" value="P:autophagosome maturation"/>
    <property type="evidence" value="ECO:0007669"/>
    <property type="project" value="TreeGrafter"/>
</dbReference>
<dbReference type="AlphaFoldDB" id="A0AAW0XX29"/>
<dbReference type="PANTHER" id="PTHR22775:SF44">
    <property type="entry name" value="SORTING NEXIN-14"/>
    <property type="match status" value="1"/>
</dbReference>
<organism evidence="2 3">
    <name type="scientific">Cherax quadricarinatus</name>
    <name type="common">Australian red claw crayfish</name>
    <dbReference type="NCBI Taxonomy" id="27406"/>
    <lineage>
        <taxon>Eukaryota</taxon>
        <taxon>Metazoa</taxon>
        <taxon>Ecdysozoa</taxon>
        <taxon>Arthropoda</taxon>
        <taxon>Crustacea</taxon>
        <taxon>Multicrustacea</taxon>
        <taxon>Malacostraca</taxon>
        <taxon>Eumalacostraca</taxon>
        <taxon>Eucarida</taxon>
        <taxon>Decapoda</taxon>
        <taxon>Pleocyemata</taxon>
        <taxon>Astacidea</taxon>
        <taxon>Parastacoidea</taxon>
        <taxon>Parastacidae</taxon>
        <taxon>Cherax</taxon>
    </lineage>
</organism>
<sequence>QIFEEFLQKLLQKPALKGSQLLFLFLKTKDEFTNTYLPDVSIGRLIRDVPRKLMKERGQHLDSFINIFLSSTITPIKNKKQELEECSTSGDACEALQTSSSLLNSLFGDNAQSLPMPLHEPPPPPPATMNVVGVFDTVLYLVVRVYGLSINALRWIMCLRVLAKNTLDAAVCWFLRRKLALALAPPRIVKLIHLIRDALFVDPPADRTEADRRARENELRQELMALIPPWLQHLLFTPDLYTEGANTLVSLFQQPVLNKQLSYVLLDAVLDELFPELTINPEMSPFLAS</sequence>
<accession>A0AAW0XX29</accession>
<keyword evidence="3" id="KW-1185">Reference proteome</keyword>
<dbReference type="Proteomes" id="UP001445076">
    <property type="component" value="Unassembled WGS sequence"/>
</dbReference>
<dbReference type="Pfam" id="PF08628">
    <property type="entry name" value="Nexin_C"/>
    <property type="match status" value="1"/>
</dbReference>
<dbReference type="InterPro" id="IPR013937">
    <property type="entry name" value="Sorting_nexin_C"/>
</dbReference>
<dbReference type="GO" id="GO:0035091">
    <property type="term" value="F:phosphatidylinositol binding"/>
    <property type="evidence" value="ECO:0007669"/>
    <property type="project" value="TreeGrafter"/>
</dbReference>
<dbReference type="GO" id="GO:0005770">
    <property type="term" value="C:late endosome"/>
    <property type="evidence" value="ECO:0007669"/>
    <property type="project" value="TreeGrafter"/>
</dbReference>
<evidence type="ECO:0000313" key="3">
    <source>
        <dbReference type="Proteomes" id="UP001445076"/>
    </source>
</evidence>
<dbReference type="EMBL" id="JARKIK010000023">
    <property type="protein sequence ID" value="KAK8744220.1"/>
    <property type="molecule type" value="Genomic_DNA"/>
</dbReference>
<evidence type="ECO:0000313" key="2">
    <source>
        <dbReference type="EMBL" id="KAK8744220.1"/>
    </source>
</evidence>
<protein>
    <recommendedName>
        <fullName evidence="1">Sorting nexin C-terminal domain-containing protein</fullName>
    </recommendedName>
</protein>
<name>A0AAW0XX29_CHEQU</name>
<comment type="caution">
    <text evidence="2">The sequence shown here is derived from an EMBL/GenBank/DDBJ whole genome shotgun (WGS) entry which is preliminary data.</text>
</comment>
<feature type="non-terminal residue" evidence="2">
    <location>
        <position position="1"/>
    </location>
</feature>
<feature type="domain" description="Sorting nexin C-terminal" evidence="1">
    <location>
        <begin position="156"/>
        <end position="255"/>
    </location>
</feature>
<gene>
    <name evidence="2" type="ORF">OTU49_001062</name>
</gene>
<dbReference type="PANTHER" id="PTHR22775">
    <property type="entry name" value="SORTING NEXIN"/>
    <property type="match status" value="1"/>
</dbReference>
<evidence type="ECO:0000259" key="1">
    <source>
        <dbReference type="Pfam" id="PF08628"/>
    </source>
</evidence>